<dbReference type="Proteomes" id="UP000219688">
    <property type="component" value="Unassembled WGS sequence"/>
</dbReference>
<evidence type="ECO:0000256" key="7">
    <source>
        <dbReference type="ARBA" id="ARBA00022898"/>
    </source>
</evidence>
<dbReference type="PANTHER" id="PTHR42885:SF2">
    <property type="entry name" value="HISTIDINOL-PHOSPHATE AMINOTRANSFERASE"/>
    <property type="match status" value="1"/>
</dbReference>
<name>A0A285VJY4_9MICO</name>
<feature type="region of interest" description="Disordered" evidence="10">
    <location>
        <begin position="40"/>
        <end position="59"/>
    </location>
</feature>
<organism evidence="12 13">
    <name type="scientific">Ornithinimicrobium cerasi</name>
    <dbReference type="NCBI Taxonomy" id="2248773"/>
    <lineage>
        <taxon>Bacteria</taxon>
        <taxon>Bacillati</taxon>
        <taxon>Actinomycetota</taxon>
        <taxon>Actinomycetes</taxon>
        <taxon>Micrococcales</taxon>
        <taxon>Ornithinimicrobiaceae</taxon>
        <taxon>Ornithinimicrobium</taxon>
    </lineage>
</organism>
<keyword evidence="7 9" id="KW-0663">Pyridoxal phosphate</keyword>
<dbReference type="UniPathway" id="UPA00031">
    <property type="reaction ID" value="UER00012"/>
</dbReference>
<dbReference type="InterPro" id="IPR005861">
    <property type="entry name" value="HisP_aminotrans"/>
</dbReference>
<dbReference type="AlphaFoldDB" id="A0A285VJY4"/>
<dbReference type="Pfam" id="PF00155">
    <property type="entry name" value="Aminotran_1_2"/>
    <property type="match status" value="1"/>
</dbReference>
<evidence type="ECO:0000259" key="11">
    <source>
        <dbReference type="Pfam" id="PF00155"/>
    </source>
</evidence>
<evidence type="ECO:0000256" key="10">
    <source>
        <dbReference type="SAM" id="MobiDB-lite"/>
    </source>
</evidence>
<comment type="pathway">
    <text evidence="9">Amino-acid biosynthesis; L-histidine biosynthesis; L-histidine from 5-phospho-alpha-D-ribose 1-diphosphate: step 7/9.</text>
</comment>
<dbReference type="SUPFAM" id="SSF53383">
    <property type="entry name" value="PLP-dependent transferases"/>
    <property type="match status" value="1"/>
</dbReference>
<dbReference type="InterPro" id="IPR015422">
    <property type="entry name" value="PyrdxlP-dep_Trfase_small"/>
</dbReference>
<evidence type="ECO:0000256" key="6">
    <source>
        <dbReference type="ARBA" id="ARBA00022679"/>
    </source>
</evidence>
<dbReference type="Gene3D" id="3.90.1150.10">
    <property type="entry name" value="Aspartate Aminotransferase, domain 1"/>
    <property type="match status" value="1"/>
</dbReference>
<evidence type="ECO:0000256" key="4">
    <source>
        <dbReference type="ARBA" id="ARBA00022576"/>
    </source>
</evidence>
<keyword evidence="4 9" id="KW-0032">Aminotransferase</keyword>
<comment type="similarity">
    <text evidence="2 9">Belongs to the class-II pyridoxal-phosphate-dependent aminotransferase family. Histidinol-phosphate aminotransferase subfamily.</text>
</comment>
<comment type="subunit">
    <text evidence="3 9">Homodimer.</text>
</comment>
<dbReference type="Gene3D" id="3.40.640.10">
    <property type="entry name" value="Type I PLP-dependent aspartate aminotransferase-like (Major domain)"/>
    <property type="match status" value="1"/>
</dbReference>
<evidence type="ECO:0000256" key="1">
    <source>
        <dbReference type="ARBA" id="ARBA00001933"/>
    </source>
</evidence>
<dbReference type="NCBIfam" id="TIGR01141">
    <property type="entry name" value="hisC"/>
    <property type="match status" value="1"/>
</dbReference>
<evidence type="ECO:0000256" key="8">
    <source>
        <dbReference type="ARBA" id="ARBA00023102"/>
    </source>
</evidence>
<evidence type="ECO:0000313" key="12">
    <source>
        <dbReference type="EMBL" id="SOC54293.1"/>
    </source>
</evidence>
<evidence type="ECO:0000256" key="9">
    <source>
        <dbReference type="HAMAP-Rule" id="MF_01023"/>
    </source>
</evidence>
<keyword evidence="13" id="KW-1185">Reference proteome</keyword>
<dbReference type="InterPro" id="IPR015421">
    <property type="entry name" value="PyrdxlP-dep_Trfase_major"/>
</dbReference>
<protein>
    <recommendedName>
        <fullName evidence="9">Histidinol-phosphate aminotransferase</fullName>
        <ecNumber evidence="9">2.6.1.9</ecNumber>
    </recommendedName>
    <alternativeName>
        <fullName evidence="9">Imidazole acetol-phosphate transaminase</fullName>
    </alternativeName>
</protein>
<comment type="cofactor">
    <cofactor evidence="1 9">
        <name>pyridoxal 5'-phosphate</name>
        <dbReference type="ChEBI" id="CHEBI:597326"/>
    </cofactor>
</comment>
<evidence type="ECO:0000256" key="3">
    <source>
        <dbReference type="ARBA" id="ARBA00011738"/>
    </source>
</evidence>
<keyword evidence="5 9" id="KW-0028">Amino-acid biosynthesis</keyword>
<dbReference type="HAMAP" id="MF_01023">
    <property type="entry name" value="HisC_aminotrans_2"/>
    <property type="match status" value="1"/>
</dbReference>
<dbReference type="EC" id="2.6.1.9" evidence="9"/>
<evidence type="ECO:0000256" key="5">
    <source>
        <dbReference type="ARBA" id="ARBA00022605"/>
    </source>
</evidence>
<keyword evidence="6 9" id="KW-0808">Transferase</keyword>
<dbReference type="GO" id="GO:0004400">
    <property type="term" value="F:histidinol-phosphate transaminase activity"/>
    <property type="evidence" value="ECO:0007669"/>
    <property type="project" value="UniProtKB-UniRule"/>
</dbReference>
<dbReference type="GO" id="GO:0030170">
    <property type="term" value="F:pyridoxal phosphate binding"/>
    <property type="evidence" value="ECO:0007669"/>
    <property type="project" value="InterPro"/>
</dbReference>
<dbReference type="STRING" id="1122622.GCA_000421185_01942"/>
<gene>
    <name evidence="9" type="primary">hisC</name>
    <name evidence="12" type="ORF">SAMN05421879_10352</name>
</gene>
<evidence type="ECO:0000256" key="2">
    <source>
        <dbReference type="ARBA" id="ARBA00007970"/>
    </source>
</evidence>
<evidence type="ECO:0000313" key="13">
    <source>
        <dbReference type="Proteomes" id="UP000219688"/>
    </source>
</evidence>
<keyword evidence="8 9" id="KW-0368">Histidine biosynthesis</keyword>
<dbReference type="RefSeq" id="WP_097187422.1">
    <property type="nucleotide sequence ID" value="NZ_OBQK01000003.1"/>
</dbReference>
<dbReference type="EMBL" id="OBQK01000003">
    <property type="protein sequence ID" value="SOC54293.1"/>
    <property type="molecule type" value="Genomic_DNA"/>
</dbReference>
<proteinExistence type="inferred from homology"/>
<dbReference type="CDD" id="cd00609">
    <property type="entry name" value="AAT_like"/>
    <property type="match status" value="1"/>
</dbReference>
<sequence>MTGFPEHLLREDLRDFTGYSSARTSAPGTATPARIWLNANESGHPSSVDVDGTSRRYPDPQPSALVDAFADLWATTPDRVVVGRGSDEMIELLVRALCRPGGDGVVVTPPTFGMYAVSARLHGSPVVDVPQVDDGLTWRIDTEAVAAAAVSAGARLVFLASPGNPTASVVPLRQVSDLAERLSDRAVVVVDEAYGEFASQRSAVTLLEEHPNLVVLRTLSKAHGLAGLRVGLALVHPDLAVVLRRVQAPYPVPVPVTELALRALTPEALEATRQRVGGTLRLRDRAVRALRDLDGVRAIYASEANFLLVRCDDADRLLDVLTADGIVVRDMRHLPGLDDALRITIGTDLEMTALDRALGDPS</sequence>
<dbReference type="InterPro" id="IPR004839">
    <property type="entry name" value="Aminotransferase_I/II_large"/>
</dbReference>
<accession>A0A285VJY4</accession>
<dbReference type="PANTHER" id="PTHR42885">
    <property type="entry name" value="HISTIDINOL-PHOSPHATE AMINOTRANSFERASE-RELATED"/>
    <property type="match status" value="1"/>
</dbReference>
<feature type="modified residue" description="N6-(pyridoxal phosphate)lysine" evidence="9">
    <location>
        <position position="221"/>
    </location>
</feature>
<comment type="catalytic activity">
    <reaction evidence="9">
        <text>L-histidinol phosphate + 2-oxoglutarate = 3-(imidazol-4-yl)-2-oxopropyl phosphate + L-glutamate</text>
        <dbReference type="Rhea" id="RHEA:23744"/>
        <dbReference type="ChEBI" id="CHEBI:16810"/>
        <dbReference type="ChEBI" id="CHEBI:29985"/>
        <dbReference type="ChEBI" id="CHEBI:57766"/>
        <dbReference type="ChEBI" id="CHEBI:57980"/>
        <dbReference type="EC" id="2.6.1.9"/>
    </reaction>
</comment>
<reference evidence="13" key="1">
    <citation type="submission" date="2017-08" db="EMBL/GenBank/DDBJ databases">
        <authorList>
            <person name="Varghese N."/>
            <person name="Submissions S."/>
        </authorList>
    </citation>
    <scope>NUCLEOTIDE SEQUENCE [LARGE SCALE GENOMIC DNA]</scope>
    <source>
        <strain evidence="13">USBA17B2</strain>
    </source>
</reference>
<dbReference type="GO" id="GO:0000105">
    <property type="term" value="P:L-histidine biosynthetic process"/>
    <property type="evidence" value="ECO:0007669"/>
    <property type="project" value="UniProtKB-UniRule"/>
</dbReference>
<feature type="domain" description="Aminotransferase class I/classII large" evidence="11">
    <location>
        <begin position="34"/>
        <end position="352"/>
    </location>
</feature>
<dbReference type="InterPro" id="IPR015424">
    <property type="entry name" value="PyrdxlP-dep_Trfase"/>
</dbReference>